<dbReference type="InterPro" id="IPR040719">
    <property type="entry name" value="DUF5597"/>
</dbReference>
<name>A0ABR4IV61_9EURO</name>
<evidence type="ECO:0000313" key="6">
    <source>
        <dbReference type="Proteomes" id="UP001610446"/>
    </source>
</evidence>
<keyword evidence="1 5" id="KW-0378">Hydrolase</keyword>
<comment type="caution">
    <text evidence="5">The sequence shown here is derived from an EMBL/GenBank/DDBJ whole genome shotgun (WGS) entry which is preliminary data.</text>
</comment>
<dbReference type="Proteomes" id="UP001610446">
    <property type="component" value="Unassembled WGS sequence"/>
</dbReference>
<sequence>MSPPHLAHTEHGIRLMVQDKPTLLLPGELHNSSLSSPKYMSTVWPAMKAQHINTLLGSVTWEMIEPVEGAFDFSSLTQIILDARKHGIYLVLLWFGSYKNGISTYAPAWVKRDHKRFPRVRVWDAQRGGQRTIEMISPLCAEGARADARAFQRLMEHVREVDSEFGTVVMVQVENETGLLGDSRDRSPRAEEAFREGVPVDLLRHLAAHENLHPRFKERFGTRLPDPESLVDKSDKVHYSWASIFGAGTAADEAFMAYHISRYVGTVALAGKSAYNLPMYTNTWLNFDDASTLDLTGYPLVVGGGARPGIYPSGGPCPHVSDIWRYNATPAALDFLAPDLYFHDYERVCADYTFPAENPLFVPEQRRDAHGARRVWVAYATYGALGTSPFGVDTGADEIGREYKLLAQTSEYLLNSKPSQRMGFFFDELPESGSPKGKETWTRAFGNIEVIIERAFVFGKPGPGGGMVIQLGDESSYRFLVVGRGFQVRFRGLEDGVTFTGILEALEKEVDEQTGELVTLRVLNGDETRSGEFLIMPNDEPDYGGFPIAVTIPARTCIAEVEAYNLCEGY</sequence>
<dbReference type="EMBL" id="JBFXLU010000279">
    <property type="protein sequence ID" value="KAL2831636.1"/>
    <property type="molecule type" value="Genomic_DNA"/>
</dbReference>
<keyword evidence="2" id="KW-0326">Glycosidase</keyword>
<dbReference type="InterPro" id="IPR017853">
    <property type="entry name" value="GH"/>
</dbReference>
<dbReference type="Pfam" id="PF02449">
    <property type="entry name" value="Glyco_hydro_42"/>
    <property type="match status" value="1"/>
</dbReference>
<feature type="domain" description="Glycoside hydrolase family 42 N-terminal" evidence="3">
    <location>
        <begin position="46"/>
        <end position="196"/>
    </location>
</feature>
<keyword evidence="6" id="KW-1185">Reference proteome</keyword>
<gene>
    <name evidence="5" type="ORF">BJY01DRAFT_260422</name>
</gene>
<dbReference type="Pfam" id="PF18120">
    <property type="entry name" value="DUF5597"/>
    <property type="match status" value="1"/>
</dbReference>
<accession>A0ABR4IV61</accession>
<evidence type="ECO:0000256" key="1">
    <source>
        <dbReference type="ARBA" id="ARBA00022801"/>
    </source>
</evidence>
<dbReference type="Gene3D" id="3.20.20.80">
    <property type="entry name" value="Glycosidases"/>
    <property type="match status" value="1"/>
</dbReference>
<dbReference type="InterPro" id="IPR013529">
    <property type="entry name" value="Glyco_hydro_42_N"/>
</dbReference>
<dbReference type="GO" id="GO:0016787">
    <property type="term" value="F:hydrolase activity"/>
    <property type="evidence" value="ECO:0007669"/>
    <property type="project" value="UniProtKB-KW"/>
</dbReference>
<evidence type="ECO:0000259" key="4">
    <source>
        <dbReference type="Pfam" id="PF18120"/>
    </source>
</evidence>
<protein>
    <submittedName>
        <fullName evidence="5">Glycoside hydrolase superfamily</fullName>
    </submittedName>
</protein>
<feature type="domain" description="DUF5597" evidence="4">
    <location>
        <begin position="400"/>
        <end position="534"/>
    </location>
</feature>
<evidence type="ECO:0000259" key="3">
    <source>
        <dbReference type="Pfam" id="PF02449"/>
    </source>
</evidence>
<dbReference type="SUPFAM" id="SSF51445">
    <property type="entry name" value="(Trans)glycosidases"/>
    <property type="match status" value="1"/>
</dbReference>
<reference evidence="5 6" key="1">
    <citation type="submission" date="2024-07" db="EMBL/GenBank/DDBJ databases">
        <title>Section-level genome sequencing and comparative genomics of Aspergillus sections Usti and Cavernicolus.</title>
        <authorList>
            <consortium name="Lawrence Berkeley National Laboratory"/>
            <person name="Nybo J.L."/>
            <person name="Vesth T.C."/>
            <person name="Theobald S."/>
            <person name="Frisvad J.C."/>
            <person name="Larsen T.O."/>
            <person name="Kjaerboelling I."/>
            <person name="Rothschild-Mancinelli K."/>
            <person name="Lyhne E.K."/>
            <person name="Kogle M.E."/>
            <person name="Barry K."/>
            <person name="Clum A."/>
            <person name="Na H."/>
            <person name="Ledsgaard L."/>
            <person name="Lin J."/>
            <person name="Lipzen A."/>
            <person name="Kuo A."/>
            <person name="Riley R."/>
            <person name="Mondo S."/>
            <person name="Labutti K."/>
            <person name="Haridas S."/>
            <person name="Pangalinan J."/>
            <person name="Salamov A.A."/>
            <person name="Simmons B.A."/>
            <person name="Magnuson J.K."/>
            <person name="Chen J."/>
            <person name="Drula E."/>
            <person name="Henrissat B."/>
            <person name="Wiebenga A."/>
            <person name="Lubbers R.J."/>
            <person name="Gomes A.C."/>
            <person name="Makela M.R."/>
            <person name="Stajich J."/>
            <person name="Grigoriev I.V."/>
            <person name="Mortensen U.H."/>
            <person name="De Vries R.P."/>
            <person name="Baker S.E."/>
            <person name="Andersen M.R."/>
        </authorList>
    </citation>
    <scope>NUCLEOTIDE SEQUENCE [LARGE SCALE GENOMIC DNA]</scope>
    <source>
        <strain evidence="5 6">CBS 123904</strain>
    </source>
</reference>
<evidence type="ECO:0000256" key="2">
    <source>
        <dbReference type="ARBA" id="ARBA00023295"/>
    </source>
</evidence>
<dbReference type="Gene3D" id="2.60.220.20">
    <property type="entry name" value="putative beta-Galactosidase from caulobacter crescentus"/>
    <property type="match status" value="1"/>
</dbReference>
<evidence type="ECO:0000313" key="5">
    <source>
        <dbReference type="EMBL" id="KAL2831636.1"/>
    </source>
</evidence>
<proteinExistence type="predicted"/>
<organism evidence="5 6">
    <name type="scientific">Aspergillus pseudoustus</name>
    <dbReference type="NCBI Taxonomy" id="1810923"/>
    <lineage>
        <taxon>Eukaryota</taxon>
        <taxon>Fungi</taxon>
        <taxon>Dikarya</taxon>
        <taxon>Ascomycota</taxon>
        <taxon>Pezizomycotina</taxon>
        <taxon>Eurotiomycetes</taxon>
        <taxon>Eurotiomycetidae</taxon>
        <taxon>Eurotiales</taxon>
        <taxon>Aspergillaceae</taxon>
        <taxon>Aspergillus</taxon>
        <taxon>Aspergillus subgen. Nidulantes</taxon>
    </lineage>
</organism>